<keyword evidence="2" id="KW-0472">Membrane</keyword>
<dbReference type="InterPro" id="IPR004864">
    <property type="entry name" value="LEA_2"/>
</dbReference>
<dbReference type="PANTHER" id="PTHR31852">
    <property type="entry name" value="LATE EMBRYOGENESIS ABUNDANT (LEA) HYDROXYPROLINE-RICH GLYCOPROTEIN FAMILY"/>
    <property type="match status" value="1"/>
</dbReference>
<dbReference type="Gene3D" id="2.60.40.1820">
    <property type="match status" value="1"/>
</dbReference>
<protein>
    <submittedName>
        <fullName evidence="4">Late embryogenesis abundant protein</fullName>
    </submittedName>
</protein>
<accession>A0ABD0ZZ17</accession>
<feature type="compositionally biased region" description="Polar residues" evidence="1">
    <location>
        <begin position="1"/>
        <end position="14"/>
    </location>
</feature>
<dbReference type="Pfam" id="PF03168">
    <property type="entry name" value="LEA_2"/>
    <property type="match status" value="1"/>
</dbReference>
<proteinExistence type="predicted"/>
<dbReference type="Proteomes" id="UP001558713">
    <property type="component" value="Unassembled WGS sequence"/>
</dbReference>
<name>A0ABD0ZZ17_CARAN</name>
<keyword evidence="2" id="KW-1133">Transmembrane helix</keyword>
<evidence type="ECO:0000313" key="5">
    <source>
        <dbReference type="Proteomes" id="UP001558713"/>
    </source>
</evidence>
<dbReference type="AlphaFoldDB" id="A0ABD0ZZ17"/>
<evidence type="ECO:0000256" key="1">
    <source>
        <dbReference type="SAM" id="MobiDB-lite"/>
    </source>
</evidence>
<dbReference type="EMBL" id="JBANAX010000716">
    <property type="protein sequence ID" value="KAL1195909.1"/>
    <property type="molecule type" value="Genomic_DNA"/>
</dbReference>
<feature type="region of interest" description="Disordered" evidence="1">
    <location>
        <begin position="1"/>
        <end position="21"/>
    </location>
</feature>
<gene>
    <name evidence="4" type="ORF">V5N11_027767</name>
</gene>
<feature type="domain" description="Late embryogenesis abundant protein LEA-2 subgroup" evidence="3">
    <location>
        <begin position="92"/>
        <end position="190"/>
    </location>
</feature>
<reference evidence="4 5" key="1">
    <citation type="submission" date="2024-04" db="EMBL/GenBank/DDBJ databases">
        <title>Genome assembly C_amara_ONT_v2.</title>
        <authorList>
            <person name="Yant L."/>
            <person name="Moore C."/>
            <person name="Slenker M."/>
        </authorList>
    </citation>
    <scope>NUCLEOTIDE SEQUENCE [LARGE SCALE GENOMIC DNA]</scope>
    <source>
        <tissue evidence="4">Leaf</tissue>
    </source>
</reference>
<feature type="transmembrane region" description="Helical" evidence="2">
    <location>
        <begin position="30"/>
        <end position="54"/>
    </location>
</feature>
<comment type="caution">
    <text evidence="4">The sequence shown here is derived from an EMBL/GenBank/DDBJ whole genome shotgun (WGS) entry which is preliminary data.</text>
</comment>
<evidence type="ECO:0000259" key="3">
    <source>
        <dbReference type="Pfam" id="PF03168"/>
    </source>
</evidence>
<dbReference type="SUPFAM" id="SSF117070">
    <property type="entry name" value="LEA14-like"/>
    <property type="match status" value="1"/>
</dbReference>
<keyword evidence="5" id="KW-1185">Reference proteome</keyword>
<dbReference type="InterPro" id="IPR055301">
    <property type="entry name" value="Lea14-like_2"/>
</dbReference>
<sequence length="211" mass="23501">MLGFTNTSIETQFASGGGGRKERRKRNRKICIYFTILLILLIFIVFLILGFTIFKPKRLITTFDSITVEHLQSSLDPVSVRFILNLTLHVNLSLKNPNHVGFSYDSSSALLNYKGQLIGEAPLPANRVGPEETQPINLTLTLMADRLLSESQLFNDLMVGVIPLNTFVKVSGKVRVLKIFKLKVQSSSSCDLAISVLNRNVTSQNCTSQIK</sequence>
<evidence type="ECO:0000256" key="2">
    <source>
        <dbReference type="SAM" id="Phobius"/>
    </source>
</evidence>
<keyword evidence="2" id="KW-0812">Transmembrane</keyword>
<evidence type="ECO:0000313" key="4">
    <source>
        <dbReference type="EMBL" id="KAL1195909.1"/>
    </source>
</evidence>
<organism evidence="4 5">
    <name type="scientific">Cardamine amara subsp. amara</name>
    <dbReference type="NCBI Taxonomy" id="228776"/>
    <lineage>
        <taxon>Eukaryota</taxon>
        <taxon>Viridiplantae</taxon>
        <taxon>Streptophyta</taxon>
        <taxon>Embryophyta</taxon>
        <taxon>Tracheophyta</taxon>
        <taxon>Spermatophyta</taxon>
        <taxon>Magnoliopsida</taxon>
        <taxon>eudicotyledons</taxon>
        <taxon>Gunneridae</taxon>
        <taxon>Pentapetalae</taxon>
        <taxon>rosids</taxon>
        <taxon>malvids</taxon>
        <taxon>Brassicales</taxon>
        <taxon>Brassicaceae</taxon>
        <taxon>Cardamineae</taxon>
        <taxon>Cardamine</taxon>
    </lineage>
</organism>